<dbReference type="GO" id="GO:0008519">
    <property type="term" value="F:ammonium channel activity"/>
    <property type="evidence" value="ECO:0007669"/>
    <property type="project" value="InterPro"/>
</dbReference>
<evidence type="ECO:0000256" key="8">
    <source>
        <dbReference type="ARBA" id="ARBA00050025"/>
    </source>
</evidence>
<reference evidence="11 12" key="1">
    <citation type="submission" date="2017-06" db="EMBL/GenBank/DDBJ databases">
        <title>Genome sequencing of cyanobaciteial culture collection at National Institute for Environmental Studies (NIES).</title>
        <authorList>
            <person name="Hirose Y."/>
            <person name="Shimura Y."/>
            <person name="Fujisawa T."/>
            <person name="Nakamura Y."/>
            <person name="Kawachi M."/>
        </authorList>
    </citation>
    <scope>NUCLEOTIDE SEQUENCE [LARGE SCALE GENOMIC DNA]</scope>
    <source>
        <strain evidence="11 12">NIES-21</strain>
    </source>
</reference>
<evidence type="ECO:0000256" key="1">
    <source>
        <dbReference type="ARBA" id="ARBA00004141"/>
    </source>
</evidence>
<evidence type="ECO:0000256" key="4">
    <source>
        <dbReference type="ARBA" id="ARBA00022692"/>
    </source>
</evidence>
<dbReference type="PROSITE" id="PS01219">
    <property type="entry name" value="AMMONIUM_TRANSP"/>
    <property type="match status" value="1"/>
</dbReference>
<keyword evidence="12" id="KW-1185">Reference proteome</keyword>
<keyword evidence="7 9" id="KW-0924">Ammonia transport</keyword>
<evidence type="ECO:0000313" key="12">
    <source>
        <dbReference type="Proteomes" id="UP000218287"/>
    </source>
</evidence>
<dbReference type="InterPro" id="IPR029020">
    <property type="entry name" value="Ammonium/urea_transptr"/>
</dbReference>
<comment type="subcellular location">
    <subcellularLocation>
        <location evidence="9">Cell membrane</location>
        <topology evidence="9">Multi-pass membrane protein</topology>
    </subcellularLocation>
    <subcellularLocation>
        <location evidence="1">Membrane</location>
        <topology evidence="1">Multi-pass membrane protein</topology>
    </subcellularLocation>
</comment>
<dbReference type="PANTHER" id="PTHR43029">
    <property type="entry name" value="AMMONIUM TRANSPORTER MEP2"/>
    <property type="match status" value="1"/>
</dbReference>
<evidence type="ECO:0000313" key="11">
    <source>
        <dbReference type="EMBL" id="BAY19258.1"/>
    </source>
</evidence>
<feature type="transmembrane region" description="Helical" evidence="9">
    <location>
        <begin position="426"/>
        <end position="448"/>
    </location>
</feature>
<keyword evidence="3 9" id="KW-0813">Transport</keyword>
<evidence type="ECO:0000256" key="5">
    <source>
        <dbReference type="ARBA" id="ARBA00022989"/>
    </source>
</evidence>
<comment type="similarity">
    <text evidence="2 9">Belongs to the ammonia transporter channel (TC 1.A.11.2) family.</text>
</comment>
<dbReference type="PANTHER" id="PTHR43029:SF10">
    <property type="entry name" value="AMMONIUM TRANSPORTER MEP2"/>
    <property type="match status" value="1"/>
</dbReference>
<dbReference type="Pfam" id="PF00909">
    <property type="entry name" value="Ammonium_transp"/>
    <property type="match status" value="1"/>
</dbReference>
<feature type="transmembrane region" description="Helical" evidence="9">
    <location>
        <begin position="161"/>
        <end position="181"/>
    </location>
</feature>
<feature type="transmembrane region" description="Helical" evidence="9">
    <location>
        <begin position="356"/>
        <end position="375"/>
    </location>
</feature>
<protein>
    <recommendedName>
        <fullName evidence="8 9">Ammonium transporter</fullName>
    </recommendedName>
</protein>
<feature type="transmembrane region" description="Helical" evidence="9">
    <location>
        <begin position="20"/>
        <end position="39"/>
    </location>
</feature>
<dbReference type="AlphaFoldDB" id="A0A1Z4GPI8"/>
<evidence type="ECO:0000256" key="9">
    <source>
        <dbReference type="RuleBase" id="RU362002"/>
    </source>
</evidence>
<dbReference type="InterPro" id="IPR001905">
    <property type="entry name" value="Ammonium_transpt"/>
</dbReference>
<feature type="transmembrane region" description="Helical" evidence="9">
    <location>
        <begin position="188"/>
        <end position="210"/>
    </location>
</feature>
<feature type="transmembrane region" description="Helical" evidence="9">
    <location>
        <begin position="332"/>
        <end position="350"/>
    </location>
</feature>
<evidence type="ECO:0000256" key="2">
    <source>
        <dbReference type="ARBA" id="ARBA00005887"/>
    </source>
</evidence>
<accession>A0A1Z4GPI8</accession>
<sequence>MYFSIQKIWTSERRGQKQVLKKVFTIAAITLFLLGWPFMGNAFAQTSAAPPAADTGDTAFMLISSALVLLMTPGLAFFYGGFVRSRNILNTLMMSFVLMAIVGVTWVLWGYSLAFAPGNPIIGGLQWLGLNGVGLETTNYLQGSEPNEVVSYAATIPHQAYMIYQAMFAIITPALISGAIAERMSFRAYSLFVLLWSTFIYSPLAHMVWAKGGFLGLYGGLGALDFAGGTVVHISSGVSALVAAIVLGPRKTHPDRLSPPHNVPFILLGAGLLWFGWFGFNAGSALSVSSGTSGDVTTNIATTAFVATNTAAAAAALMWLILEATLRGKPTAVGAATGAVAGLVGITPAAGFVTPIAAILIGFITSFVCFYAVSFKHKLQIDDALDTYPVHGVGGTVGAILTAVFATTQVNGGGKDGVLRGNFGELGVELVAILVAYAIAAGGTFIILKVIDATVGLRVKEEAEIQGLDINEHGEEGYNSEFGGDRPVN</sequence>
<dbReference type="SUPFAM" id="SSF111352">
    <property type="entry name" value="Ammonium transporter"/>
    <property type="match status" value="1"/>
</dbReference>
<gene>
    <name evidence="11" type="ORF">NIES21_51180</name>
</gene>
<feature type="transmembrane region" description="Helical" evidence="9">
    <location>
        <begin position="387"/>
        <end position="406"/>
    </location>
</feature>
<proteinExistence type="inferred from homology"/>
<dbReference type="Proteomes" id="UP000218287">
    <property type="component" value="Chromosome"/>
</dbReference>
<keyword evidence="6 9" id="KW-0472">Membrane</keyword>
<dbReference type="InterPro" id="IPR018047">
    <property type="entry name" value="Ammonium_transpt_CS"/>
</dbReference>
<keyword evidence="5 9" id="KW-1133">Transmembrane helix</keyword>
<evidence type="ECO:0000259" key="10">
    <source>
        <dbReference type="Pfam" id="PF00909"/>
    </source>
</evidence>
<feature type="transmembrane region" description="Helical" evidence="9">
    <location>
        <begin position="300"/>
        <end position="320"/>
    </location>
</feature>
<dbReference type="EMBL" id="AP018174">
    <property type="protein sequence ID" value="BAY19258.1"/>
    <property type="molecule type" value="Genomic_DNA"/>
</dbReference>
<dbReference type="InterPro" id="IPR024041">
    <property type="entry name" value="NH4_transpt_AmtB-like_dom"/>
</dbReference>
<feature type="transmembrane region" description="Helical" evidence="9">
    <location>
        <begin position="59"/>
        <end position="79"/>
    </location>
</feature>
<evidence type="ECO:0000256" key="6">
    <source>
        <dbReference type="ARBA" id="ARBA00023136"/>
    </source>
</evidence>
<evidence type="ECO:0000256" key="7">
    <source>
        <dbReference type="ARBA" id="ARBA00023177"/>
    </source>
</evidence>
<feature type="domain" description="Ammonium transporter AmtB-like" evidence="10">
    <location>
        <begin position="59"/>
        <end position="478"/>
    </location>
</feature>
<dbReference type="Gene3D" id="1.10.3430.10">
    <property type="entry name" value="Ammonium transporter AmtB like domains"/>
    <property type="match status" value="1"/>
</dbReference>
<feature type="transmembrane region" description="Helical" evidence="9">
    <location>
        <begin position="230"/>
        <end position="249"/>
    </location>
</feature>
<dbReference type="NCBIfam" id="TIGR00836">
    <property type="entry name" value="amt"/>
    <property type="match status" value="1"/>
</dbReference>
<evidence type="ECO:0000256" key="3">
    <source>
        <dbReference type="ARBA" id="ARBA00022448"/>
    </source>
</evidence>
<feature type="transmembrane region" description="Helical" evidence="9">
    <location>
        <begin position="91"/>
        <end position="109"/>
    </location>
</feature>
<organism evidence="11 12">
    <name type="scientific">Anabaenopsis circularis NIES-21</name>
    <dbReference type="NCBI Taxonomy" id="1085406"/>
    <lineage>
        <taxon>Bacteria</taxon>
        <taxon>Bacillati</taxon>
        <taxon>Cyanobacteriota</taxon>
        <taxon>Cyanophyceae</taxon>
        <taxon>Nostocales</taxon>
        <taxon>Nodulariaceae</taxon>
        <taxon>Anabaenopsis</taxon>
    </lineage>
</organism>
<keyword evidence="4 9" id="KW-0812">Transmembrane</keyword>
<feature type="transmembrane region" description="Helical" evidence="9">
    <location>
        <begin position="261"/>
        <end position="280"/>
    </location>
</feature>
<name>A0A1Z4GPI8_9CYAN</name>
<dbReference type="GO" id="GO:0005886">
    <property type="term" value="C:plasma membrane"/>
    <property type="evidence" value="ECO:0007669"/>
    <property type="project" value="UniProtKB-SubCell"/>
</dbReference>